<evidence type="ECO:0000313" key="5">
    <source>
        <dbReference type="Proteomes" id="UP000015354"/>
    </source>
</evidence>
<dbReference type="Pfam" id="PF02567">
    <property type="entry name" value="PhzC-PhzF"/>
    <property type="match status" value="2"/>
</dbReference>
<dbReference type="GO" id="GO:0016853">
    <property type="term" value="F:isomerase activity"/>
    <property type="evidence" value="ECO:0007669"/>
    <property type="project" value="UniProtKB-KW"/>
</dbReference>
<keyword evidence="5" id="KW-1185">Reference proteome</keyword>
<comment type="similarity">
    <text evidence="1">Belongs to the PhzF family.</text>
</comment>
<organism evidence="4 5">
    <name type="scientific">Strigomonas culicis</name>
    <dbReference type="NCBI Taxonomy" id="28005"/>
    <lineage>
        <taxon>Eukaryota</taxon>
        <taxon>Discoba</taxon>
        <taxon>Euglenozoa</taxon>
        <taxon>Kinetoplastea</taxon>
        <taxon>Metakinetoplastina</taxon>
        <taxon>Trypanosomatida</taxon>
        <taxon>Trypanosomatidae</taxon>
        <taxon>Strigomonadinae</taxon>
        <taxon>Strigomonas</taxon>
    </lineage>
</organism>
<accession>S9WCE2</accession>
<dbReference type="SUPFAM" id="SSF54506">
    <property type="entry name" value="Diaminopimelate epimerase-like"/>
    <property type="match status" value="1"/>
</dbReference>
<dbReference type="Gene3D" id="3.10.310.10">
    <property type="entry name" value="Diaminopimelate Epimerase, Chain A, domain 1"/>
    <property type="match status" value="2"/>
</dbReference>
<dbReference type="AlphaFoldDB" id="S9WCE2"/>
<dbReference type="PANTHER" id="PTHR13774">
    <property type="entry name" value="PHENAZINE BIOSYNTHESIS PROTEIN"/>
    <property type="match status" value="1"/>
</dbReference>
<dbReference type="GO" id="GO:0005737">
    <property type="term" value="C:cytoplasm"/>
    <property type="evidence" value="ECO:0007669"/>
    <property type="project" value="TreeGrafter"/>
</dbReference>
<evidence type="ECO:0000313" key="4">
    <source>
        <dbReference type="EMBL" id="EPY33725.1"/>
    </source>
</evidence>
<evidence type="ECO:0000256" key="1">
    <source>
        <dbReference type="ARBA" id="ARBA00008270"/>
    </source>
</evidence>
<feature type="region of interest" description="Disordered" evidence="3">
    <location>
        <begin position="52"/>
        <end position="80"/>
    </location>
</feature>
<feature type="region of interest" description="Disordered" evidence="3">
    <location>
        <begin position="144"/>
        <end position="169"/>
    </location>
</feature>
<dbReference type="OrthoDB" id="75169at2759"/>
<gene>
    <name evidence="4" type="ORF">STCU_02041</name>
</gene>
<comment type="caution">
    <text evidence="4">The sequence shown here is derived from an EMBL/GenBank/DDBJ whole genome shotgun (WGS) entry which is preliminary data.</text>
</comment>
<dbReference type="EMBL" id="ATMH01002041">
    <property type="protein sequence ID" value="EPY33725.1"/>
    <property type="molecule type" value="Genomic_DNA"/>
</dbReference>
<protein>
    <submittedName>
        <fullName evidence="4">Epimerase</fullName>
    </submittedName>
</protein>
<name>S9WCE2_9TRYP</name>
<keyword evidence="2" id="KW-0413">Isomerase</keyword>
<reference evidence="4 5" key="1">
    <citation type="journal article" date="2013" name="PLoS ONE">
        <title>Predicting the Proteins of Angomonas deanei, Strigomonas culicis and Their Respective Endosymbionts Reveals New Aspects of the Trypanosomatidae Family.</title>
        <authorList>
            <person name="Motta M.C."/>
            <person name="Martins A.C."/>
            <person name="de Souza S.S."/>
            <person name="Catta-Preta C.M."/>
            <person name="Silva R."/>
            <person name="Klein C.C."/>
            <person name="de Almeida L.G."/>
            <person name="de Lima Cunha O."/>
            <person name="Ciapina L.P."/>
            <person name="Brocchi M."/>
            <person name="Colabardini A.C."/>
            <person name="de Araujo Lima B."/>
            <person name="Machado C.R."/>
            <person name="de Almeida Soares C.M."/>
            <person name="Probst C.M."/>
            <person name="de Menezes C.B."/>
            <person name="Thompson C.E."/>
            <person name="Bartholomeu D.C."/>
            <person name="Gradia D.F."/>
            <person name="Pavoni D.P."/>
            <person name="Grisard E.C."/>
            <person name="Fantinatti-Garboggini F."/>
            <person name="Marchini F.K."/>
            <person name="Rodrigues-Luiz G.F."/>
            <person name="Wagner G."/>
            <person name="Goldman G.H."/>
            <person name="Fietto J.L."/>
            <person name="Elias M.C."/>
            <person name="Goldman M.H."/>
            <person name="Sagot M.F."/>
            <person name="Pereira M."/>
            <person name="Stoco P.H."/>
            <person name="de Mendonca-Neto R.P."/>
            <person name="Teixeira S.M."/>
            <person name="Maciel T.E."/>
            <person name="de Oliveira Mendes T.A."/>
            <person name="Urmenyi T.P."/>
            <person name="de Souza W."/>
            <person name="Schenkman S."/>
            <person name="de Vasconcelos A.T."/>
        </authorList>
    </citation>
    <scope>NUCLEOTIDE SEQUENCE [LARGE SCALE GENOMIC DNA]</scope>
</reference>
<evidence type="ECO:0000256" key="2">
    <source>
        <dbReference type="ARBA" id="ARBA00023235"/>
    </source>
</evidence>
<dbReference type="InterPro" id="IPR003719">
    <property type="entry name" value="Phenazine_PhzF-like"/>
</dbReference>
<dbReference type="Proteomes" id="UP000015354">
    <property type="component" value="Unassembled WGS sequence"/>
</dbReference>
<proteinExistence type="inferred from homology"/>
<feature type="compositionally biased region" description="Basic and acidic residues" evidence="3">
    <location>
        <begin position="57"/>
        <end position="80"/>
    </location>
</feature>
<dbReference type="PANTHER" id="PTHR13774:SF17">
    <property type="entry name" value="PHENAZINE BIOSYNTHESIS-LIKE DOMAIN-CONTAINING PROTEIN"/>
    <property type="match status" value="1"/>
</dbReference>
<sequence length="500" mass="55096">MTSPASTHPVSTPSLWWTAFAEERFKGAATSVCMVPTSVYCMEWSQVDSLEASFGRGEPEREPEKLTEEQRESAAQRYAEERDAKMGRAFQGVAREVNHCETTFVYRLPASRVKAIQDKIKDKTMEMEGEYEKKVDEERRSSFLNPDDATFNYEDTDSPSTHHPGGIPSSSFSVGNFGASFLQTRSASITTGPPSKARRLHTQWFGLRWFTPKGESRLCGHGTIAAAHSIFETARLCHHESTRHLVDNIPIEFFIPAQTDVLCFVTSSGVVSVRRKDPAQTPVINSSLMDLSTKVDKYEVHFPTNESFSVKAQLPPNMADRIAAVLGLPYGGDAVDDIAIAKNCGYYVVRLAEPAFVRQCKVDHIQLVQLFKEPDVVAAIAAHSDKLSAPVALAVTAHNDSGICSGEAADAQIVSRSFAPWMGVMEDGVSGGLHCTIVPYWLRLLQKGKFKVGDRLQCYQYSDRGGSLECIIIGRKAERIALIGSAVTFLRGVTTFPVED</sequence>
<evidence type="ECO:0000256" key="3">
    <source>
        <dbReference type="SAM" id="MobiDB-lite"/>
    </source>
</evidence>